<evidence type="ECO:0000259" key="1">
    <source>
        <dbReference type="Pfam" id="PF04967"/>
    </source>
</evidence>
<organism evidence="2">
    <name type="scientific">viral metagenome</name>
    <dbReference type="NCBI Taxonomy" id="1070528"/>
    <lineage>
        <taxon>unclassified sequences</taxon>
        <taxon>metagenomes</taxon>
        <taxon>organismal metagenomes</taxon>
    </lineage>
</organism>
<sequence>MNRQEIRKQYGLTEKEFDVLAFAYEHGYFEPGSSSSLKPKNLPSIREMACSLGINESTLSHQLANARRKILKRVCTELFCHET</sequence>
<proteinExistence type="predicted"/>
<name>A0A6M3LF07_9ZZZZ</name>
<reference evidence="2" key="1">
    <citation type="submission" date="2020-03" db="EMBL/GenBank/DDBJ databases">
        <title>The deep terrestrial virosphere.</title>
        <authorList>
            <person name="Holmfeldt K."/>
            <person name="Nilsson E."/>
            <person name="Simone D."/>
            <person name="Lopez-Fernandez M."/>
            <person name="Wu X."/>
            <person name="de Brujin I."/>
            <person name="Lundin D."/>
            <person name="Andersson A."/>
            <person name="Bertilsson S."/>
            <person name="Dopson M."/>
        </authorList>
    </citation>
    <scope>NUCLEOTIDE SEQUENCE</scope>
    <source>
        <strain evidence="2">MM415B04100</strain>
    </source>
</reference>
<feature type="domain" description="HTH bat-type" evidence="1">
    <location>
        <begin position="12"/>
        <end position="72"/>
    </location>
</feature>
<dbReference type="AlphaFoldDB" id="A0A6M3LF07"/>
<dbReference type="Pfam" id="PF04967">
    <property type="entry name" value="HTH_10"/>
    <property type="match status" value="1"/>
</dbReference>
<dbReference type="EMBL" id="MT143181">
    <property type="protein sequence ID" value="QJA93827.1"/>
    <property type="molecule type" value="Genomic_DNA"/>
</dbReference>
<accession>A0A6M3LF07</accession>
<evidence type="ECO:0000313" key="2">
    <source>
        <dbReference type="EMBL" id="QJA93827.1"/>
    </source>
</evidence>
<protein>
    <submittedName>
        <fullName evidence="2">Putative DNA binding, helix-turn-helix domain containing protein</fullName>
    </submittedName>
</protein>
<dbReference type="InterPro" id="IPR007050">
    <property type="entry name" value="HTH_bacterioopsin"/>
</dbReference>
<gene>
    <name evidence="2" type="ORF">MM415B04100_0001</name>
</gene>